<evidence type="ECO:0000313" key="3">
    <source>
        <dbReference type="Proteomes" id="UP000054928"/>
    </source>
</evidence>
<dbReference type="AlphaFoldDB" id="A0A0P1AR12"/>
<reference evidence="3" key="1">
    <citation type="submission" date="2014-09" db="EMBL/GenBank/DDBJ databases">
        <authorList>
            <person name="Sharma Rahul"/>
            <person name="Thines Marco"/>
        </authorList>
    </citation>
    <scope>NUCLEOTIDE SEQUENCE [LARGE SCALE GENOMIC DNA]</scope>
</reference>
<feature type="compositionally biased region" description="Basic residues" evidence="1">
    <location>
        <begin position="1053"/>
        <end position="1064"/>
    </location>
</feature>
<dbReference type="PANTHER" id="PTHR14932:SF1">
    <property type="entry name" value="RAB-LIKE PROTEIN 6"/>
    <property type="match status" value="1"/>
</dbReference>
<protein>
    <submittedName>
        <fullName evidence="2">Gtp-binding protein parf</fullName>
    </submittedName>
</protein>
<feature type="compositionally biased region" description="Polar residues" evidence="1">
    <location>
        <begin position="377"/>
        <end position="390"/>
    </location>
</feature>
<dbReference type="SUPFAM" id="SSF52540">
    <property type="entry name" value="P-loop containing nucleoside triphosphate hydrolases"/>
    <property type="match status" value="1"/>
</dbReference>
<feature type="compositionally biased region" description="Basic and acidic residues" evidence="1">
    <location>
        <begin position="70"/>
        <end position="81"/>
    </location>
</feature>
<evidence type="ECO:0000256" key="1">
    <source>
        <dbReference type="SAM" id="MobiDB-lite"/>
    </source>
</evidence>
<dbReference type="OMA" id="MELLYFE"/>
<dbReference type="PANTHER" id="PTHR14932">
    <property type="entry name" value="RAS GTPASE-RELATED"/>
    <property type="match status" value="1"/>
</dbReference>
<dbReference type="InterPro" id="IPR027417">
    <property type="entry name" value="P-loop_NTPase"/>
</dbReference>
<dbReference type="STRING" id="4781.A0A0P1AR12"/>
<feature type="region of interest" description="Disordered" evidence="1">
    <location>
        <begin position="1113"/>
        <end position="1165"/>
    </location>
</feature>
<feature type="region of interest" description="Disordered" evidence="1">
    <location>
        <begin position="366"/>
        <end position="406"/>
    </location>
</feature>
<accession>A0A0P1AR12</accession>
<dbReference type="GO" id="GO:0005525">
    <property type="term" value="F:GTP binding"/>
    <property type="evidence" value="ECO:0007669"/>
    <property type="project" value="InterPro"/>
</dbReference>
<evidence type="ECO:0000313" key="2">
    <source>
        <dbReference type="EMBL" id="CEG44001.1"/>
    </source>
</evidence>
<sequence>MGNEVSRQDQSPQTSGVVPPRSPYTPTGSSLHHDNFFNLRSESPGDRASFSQRRTSSSASLESSSSLNPQKERSIQRMDKAIRRRVRGGITYNMKLLIRGAKGSGKTSLFQRLKGEPIPETHQSTPQLQSATINWSYRQNSEDNIKCEVWDVVDRGFKQLETEDETKEDSRLHEFSDAKRAEESSKRLSVEGTAAARMHNGTHAVAIVDASTVDVYHEAHGVIFLLDITKWDTLEYVKQQLDNVPVHIPTLVLGNFRDKGAERKIFKEDIQKLLYGSTDRPQQQQWKRPTELLYFECSLLNCYGLKSLHQYFGIPFLQLKLATIRQQMRIVDSDFVHLKQDIQATISEQRYAEYVEHIKATGSDIRTGRRGCETPPAVSNSNLVESSSTDIGHATPLKQQEGAHDDVSVVEREDRGMTSLEPETNMALKVVKTNDVLWQEQKTTQSQDIEDLPARSSSVVIQGAPQLKFEHKESELTHLNDVLETESKLEDEPGMNEEKSGEPRYDSLSPHHSRMASMEGEILLEDFQVPKPRMNDLDHFLMENESDKEGDEVDGDVILACGPKLINISVRKANHKQRFLDSDSSDSEGSKLAADQHVRKKLTLRKTLSDRTATKNSRMPEEVAVIPESSTSIYSHSSVSRLSQMTSPVLQQPSYVVEETKMESCEVSPEQRQALNPINGRDVAVSSTPSVLPSTLDASLRHEHKDFVVKKQLFQGDGDAAQVSLLSDASLSSDAKGTFVSEVKAESAVQESPDVLLTGKITSLVGNTQLERSSVSTTENFGLAISSDWNDVRNNDSCQDLARDHVKCSLENKSDELTNDIEDFEAAASSNDSQDGGGNDGGGCNLISDMIEEVVMTPSCDDYNGGARDNNNPSDILLSSLQASLPMPGALASPLNPTPASLGISLNMTQCHECLLGHYHKKNHIEADKNGSLSSLKPLSTLLEETTISALPIHDAYPDGGDSDSATTLHLPDFTKNSSKSIDSDYAIGVSSNDLETFLNEGDIDAENAPPHIEPSLDCEYLIRQKDQSISSAMAESSEDDKEDLERFSRYSTSKKSRNERRRQRKEDLRRLNDALDPYASSTSEIAVSGSSFETSDVMEAIRQAQEEALRMFQTDSVPADDVASSSLKKKHKHKQKERKPKKRGGEKEKNSNRRSKSSTLSYAR</sequence>
<feature type="region of interest" description="Disordered" evidence="1">
    <location>
        <begin position="485"/>
        <end position="511"/>
    </location>
</feature>
<dbReference type="RefSeq" id="XP_024580370.1">
    <property type="nucleotide sequence ID" value="XM_024730055.1"/>
</dbReference>
<dbReference type="Gene3D" id="3.40.50.300">
    <property type="entry name" value="P-loop containing nucleotide triphosphate hydrolases"/>
    <property type="match status" value="1"/>
</dbReference>
<feature type="compositionally biased region" description="Low complexity" evidence="1">
    <location>
        <begin position="47"/>
        <end position="66"/>
    </location>
</feature>
<dbReference type="OrthoDB" id="207081at2759"/>
<feature type="compositionally biased region" description="Basic and acidic residues" evidence="1">
    <location>
        <begin position="485"/>
        <end position="505"/>
    </location>
</feature>
<keyword evidence="3" id="KW-1185">Reference proteome</keyword>
<feature type="region of interest" description="Disordered" evidence="1">
    <location>
        <begin position="1030"/>
        <end position="1076"/>
    </location>
</feature>
<dbReference type="EMBL" id="CCYD01000810">
    <property type="protein sequence ID" value="CEG44001.1"/>
    <property type="molecule type" value="Genomic_DNA"/>
</dbReference>
<dbReference type="InterPro" id="IPR040385">
    <property type="entry name" value="RABL6"/>
</dbReference>
<feature type="region of interest" description="Disordered" evidence="1">
    <location>
        <begin position="1"/>
        <end position="82"/>
    </location>
</feature>
<dbReference type="Proteomes" id="UP000054928">
    <property type="component" value="Unassembled WGS sequence"/>
</dbReference>
<dbReference type="GO" id="GO:0005634">
    <property type="term" value="C:nucleus"/>
    <property type="evidence" value="ECO:0007669"/>
    <property type="project" value="TreeGrafter"/>
</dbReference>
<dbReference type="GO" id="GO:0005829">
    <property type="term" value="C:cytosol"/>
    <property type="evidence" value="ECO:0007669"/>
    <property type="project" value="TreeGrafter"/>
</dbReference>
<feature type="compositionally biased region" description="Basic residues" evidence="1">
    <location>
        <begin position="1128"/>
        <end position="1143"/>
    </location>
</feature>
<organism evidence="2 3">
    <name type="scientific">Plasmopara halstedii</name>
    <name type="common">Downy mildew of sunflower</name>
    <dbReference type="NCBI Taxonomy" id="4781"/>
    <lineage>
        <taxon>Eukaryota</taxon>
        <taxon>Sar</taxon>
        <taxon>Stramenopiles</taxon>
        <taxon>Oomycota</taxon>
        <taxon>Peronosporomycetes</taxon>
        <taxon>Peronosporales</taxon>
        <taxon>Peronosporaceae</taxon>
        <taxon>Plasmopara</taxon>
    </lineage>
</organism>
<proteinExistence type="predicted"/>
<name>A0A0P1AR12_PLAHL</name>
<feature type="compositionally biased region" description="Basic and acidic residues" evidence="1">
    <location>
        <begin position="1065"/>
        <end position="1074"/>
    </location>
</feature>
<feature type="compositionally biased region" description="Low complexity" evidence="1">
    <location>
        <begin position="1116"/>
        <end position="1127"/>
    </location>
</feature>
<dbReference type="GeneID" id="36409329"/>